<evidence type="ECO:0000313" key="2">
    <source>
        <dbReference type="Proteomes" id="UP000004169"/>
    </source>
</evidence>
<dbReference type="Proteomes" id="UP000004169">
    <property type="component" value="Unassembled WGS sequence"/>
</dbReference>
<dbReference type="EMBL" id="CAHP01000060">
    <property type="protein sequence ID" value="CCG43343.1"/>
    <property type="molecule type" value="Genomic_DNA"/>
</dbReference>
<evidence type="ECO:0000313" key="1">
    <source>
        <dbReference type="EMBL" id="CCG43343.1"/>
    </source>
</evidence>
<gene>
    <name evidence="1" type="ORF">PHAMO_80134</name>
</gene>
<name>H8FYA5_MAGML</name>
<organism evidence="1 2">
    <name type="scientific">Magnetospirillum molischianum DSM 120</name>
    <dbReference type="NCBI Taxonomy" id="1150626"/>
    <lineage>
        <taxon>Bacteria</taxon>
        <taxon>Pseudomonadati</taxon>
        <taxon>Pseudomonadota</taxon>
        <taxon>Alphaproteobacteria</taxon>
        <taxon>Rhodospirillales</taxon>
        <taxon>Rhodospirillaceae</taxon>
        <taxon>Magnetospirillum</taxon>
    </lineage>
</organism>
<dbReference type="AlphaFoldDB" id="H8FYA5"/>
<keyword evidence="2" id="KW-1185">Reference proteome</keyword>
<comment type="caution">
    <text evidence="1">The sequence shown here is derived from an EMBL/GenBank/DDBJ whole genome shotgun (WGS) entry which is preliminary data.</text>
</comment>
<dbReference type="STRING" id="1150626.PHAMO_80134"/>
<protein>
    <recommendedName>
        <fullName evidence="3">Transposase</fullName>
    </recommendedName>
</protein>
<accession>H8FYA5</accession>
<dbReference type="OrthoDB" id="8453171at2"/>
<sequence>MNLSDLVIQIQLTYRQRKQLQMAQNRIVLQLKALARAAVDGDKDRAGVIVDRLIANKVQKAEDVEIAVGLSQNYGALFAAHDGIASDCAKLGKELEKLAKKLPVAEWVATQRGVGMTNLANIIGEAGDLANYNNPAKLWKRMGLAVIGTERQRKVADAEAALVHGYNPVRRSVMWNVGTCIIKAGGALKTLYDERKVYEAGKSPDITKMLAHRRAQRYVEKRVLRDLWRAWRGEFATA</sequence>
<dbReference type="RefSeq" id="WP_002731430.1">
    <property type="nucleotide sequence ID" value="NZ_CAHP01000060.1"/>
</dbReference>
<evidence type="ECO:0008006" key="3">
    <source>
        <dbReference type="Google" id="ProtNLM"/>
    </source>
</evidence>
<reference evidence="1 2" key="1">
    <citation type="journal article" date="2012" name="J. Bacteriol.">
        <title>Draft Genome Sequence of the Purple Photosynthetic Bacterium Phaeospirillum molischianum DSM120, a Particularly Versatile Bacterium.</title>
        <authorList>
            <person name="Duquesne K."/>
            <person name="Prima V."/>
            <person name="Ji B."/>
            <person name="Rouy Z."/>
            <person name="Medigue C."/>
            <person name="Talla E."/>
            <person name="Sturgis J.N."/>
        </authorList>
    </citation>
    <scope>NUCLEOTIDE SEQUENCE [LARGE SCALE GENOMIC DNA]</scope>
    <source>
        <strain evidence="2">DSM120</strain>
    </source>
</reference>
<proteinExistence type="predicted"/>